<dbReference type="InterPro" id="IPR009057">
    <property type="entry name" value="Homeodomain-like_sf"/>
</dbReference>
<gene>
    <name evidence="5" type="ORF">SAMN04488121_103803</name>
</gene>
<accession>A0A1G7SBA3</accession>
<dbReference type="PANTHER" id="PTHR43280">
    <property type="entry name" value="ARAC-FAMILY TRANSCRIPTIONAL REGULATOR"/>
    <property type="match status" value="1"/>
</dbReference>
<dbReference type="Gene3D" id="1.10.10.60">
    <property type="entry name" value="Homeodomain-like"/>
    <property type="match status" value="1"/>
</dbReference>
<keyword evidence="1" id="KW-0805">Transcription regulation</keyword>
<keyword evidence="2 5" id="KW-0238">DNA-binding</keyword>
<dbReference type="PROSITE" id="PS01124">
    <property type="entry name" value="HTH_ARAC_FAMILY_2"/>
    <property type="match status" value="1"/>
</dbReference>
<evidence type="ECO:0000259" key="4">
    <source>
        <dbReference type="PROSITE" id="PS01124"/>
    </source>
</evidence>
<reference evidence="5 6" key="1">
    <citation type="submission" date="2016-10" db="EMBL/GenBank/DDBJ databases">
        <authorList>
            <person name="de Groot N.N."/>
        </authorList>
    </citation>
    <scope>NUCLEOTIDE SEQUENCE [LARGE SCALE GENOMIC DNA]</scope>
    <source>
        <strain evidence="5 6">DSM 527</strain>
    </source>
</reference>
<keyword evidence="3" id="KW-0804">Transcription</keyword>
<dbReference type="SUPFAM" id="SSF46689">
    <property type="entry name" value="Homeodomain-like"/>
    <property type="match status" value="1"/>
</dbReference>
<evidence type="ECO:0000256" key="1">
    <source>
        <dbReference type="ARBA" id="ARBA00023015"/>
    </source>
</evidence>
<dbReference type="GO" id="GO:0003700">
    <property type="term" value="F:DNA-binding transcription factor activity"/>
    <property type="evidence" value="ECO:0007669"/>
    <property type="project" value="InterPro"/>
</dbReference>
<evidence type="ECO:0000256" key="2">
    <source>
        <dbReference type="ARBA" id="ARBA00023125"/>
    </source>
</evidence>
<dbReference type="EMBL" id="FNBN01000003">
    <property type="protein sequence ID" value="SDG20182.1"/>
    <property type="molecule type" value="Genomic_DNA"/>
</dbReference>
<dbReference type="RefSeq" id="WP_089833620.1">
    <property type="nucleotide sequence ID" value="NZ_FNBN01000003.1"/>
</dbReference>
<dbReference type="PANTHER" id="PTHR43280:SF32">
    <property type="entry name" value="TRANSCRIPTIONAL REGULATORY PROTEIN"/>
    <property type="match status" value="1"/>
</dbReference>
<feature type="domain" description="HTH araC/xylS-type" evidence="4">
    <location>
        <begin position="189"/>
        <end position="287"/>
    </location>
</feature>
<dbReference type="Pfam" id="PF12833">
    <property type="entry name" value="HTH_18"/>
    <property type="match status" value="1"/>
</dbReference>
<evidence type="ECO:0000313" key="5">
    <source>
        <dbReference type="EMBL" id="SDG20182.1"/>
    </source>
</evidence>
<dbReference type="OrthoDB" id="1007667at2"/>
<organism evidence="5 6">
    <name type="scientific">Chitinophaga filiformis</name>
    <name type="common">Myxococcus filiformis</name>
    <name type="synonym">Flexibacter filiformis</name>
    <dbReference type="NCBI Taxonomy" id="104663"/>
    <lineage>
        <taxon>Bacteria</taxon>
        <taxon>Pseudomonadati</taxon>
        <taxon>Bacteroidota</taxon>
        <taxon>Chitinophagia</taxon>
        <taxon>Chitinophagales</taxon>
        <taxon>Chitinophagaceae</taxon>
        <taxon>Chitinophaga</taxon>
    </lineage>
</organism>
<protein>
    <submittedName>
        <fullName evidence="5">AraC-type DNA-binding protein</fullName>
    </submittedName>
</protein>
<name>A0A1G7SBA3_CHIFI</name>
<evidence type="ECO:0000256" key="3">
    <source>
        <dbReference type="ARBA" id="ARBA00023163"/>
    </source>
</evidence>
<dbReference type="InterPro" id="IPR018060">
    <property type="entry name" value="HTH_AraC"/>
</dbReference>
<proteinExistence type="predicted"/>
<dbReference type="GO" id="GO:0043565">
    <property type="term" value="F:sequence-specific DNA binding"/>
    <property type="evidence" value="ECO:0007669"/>
    <property type="project" value="InterPro"/>
</dbReference>
<dbReference type="STRING" id="104663.SAMN04488121_103803"/>
<sequence length="289" mass="33486">MSDIKTFSLSRHSWLFSVPDSNKDYLFVKEGEPYYDEPYRAESYAIVLVREGGLRLNTALASWDVDAPSIITLGPSVIRYFTKRMESLKMDVIFFKDTFLLEQHADVFFLSRYDFFENNDRNVLPLQESCFYKFSKIFELLSLAQDTTSFQQGPIVRSYVFALIYEIDAYYRQYASSTPPPAEAEPLFTKFKRLLSHNYLQEHKLDFYAAQLHLTPKSLSAAIKKQTGRSAGKWIDDTIVLEAKVLLQNKTLTVSQISAMLNFSEQSVFGKFFRANTGMSPIQYRARFR</sequence>
<dbReference type="AlphaFoldDB" id="A0A1G7SBA3"/>
<dbReference type="Proteomes" id="UP000199045">
    <property type="component" value="Unassembled WGS sequence"/>
</dbReference>
<evidence type="ECO:0000313" key="6">
    <source>
        <dbReference type="Proteomes" id="UP000199045"/>
    </source>
</evidence>
<dbReference type="SMART" id="SM00342">
    <property type="entry name" value="HTH_ARAC"/>
    <property type="match status" value="1"/>
</dbReference>